<keyword evidence="4" id="KW-1185">Reference proteome</keyword>
<evidence type="ECO:0000313" key="4">
    <source>
        <dbReference type="Proteomes" id="UP000886520"/>
    </source>
</evidence>
<protein>
    <recommendedName>
        <fullName evidence="2">BURP domain-containing protein</fullName>
    </recommendedName>
</protein>
<organism evidence="3 4">
    <name type="scientific">Adiantum capillus-veneris</name>
    <name type="common">Maidenhair fern</name>
    <dbReference type="NCBI Taxonomy" id="13818"/>
    <lineage>
        <taxon>Eukaryota</taxon>
        <taxon>Viridiplantae</taxon>
        <taxon>Streptophyta</taxon>
        <taxon>Embryophyta</taxon>
        <taxon>Tracheophyta</taxon>
        <taxon>Polypodiopsida</taxon>
        <taxon>Polypodiidae</taxon>
        <taxon>Polypodiales</taxon>
        <taxon>Pteridineae</taxon>
        <taxon>Pteridaceae</taxon>
        <taxon>Vittarioideae</taxon>
        <taxon>Adiantum</taxon>
    </lineage>
</organism>
<dbReference type="InterPro" id="IPR044816">
    <property type="entry name" value="BURP"/>
</dbReference>
<comment type="caution">
    <text evidence="3">The sequence shown here is derived from an EMBL/GenBank/DDBJ whole genome shotgun (WGS) entry which is preliminary data.</text>
</comment>
<dbReference type="PANTHER" id="PTHR31236">
    <property type="entry name" value="BURP DOMAIN PROTEIN USPL1-LIKE"/>
    <property type="match status" value="1"/>
</dbReference>
<dbReference type="EMBL" id="JABFUD020000006">
    <property type="protein sequence ID" value="KAI5078526.1"/>
    <property type="molecule type" value="Genomic_DNA"/>
</dbReference>
<dbReference type="PROSITE" id="PS51277">
    <property type="entry name" value="BURP"/>
    <property type="match status" value="1"/>
</dbReference>
<accession>A0A9D4V2E7</accession>
<feature type="signal peptide" evidence="1">
    <location>
        <begin position="1"/>
        <end position="23"/>
    </location>
</feature>
<evidence type="ECO:0000256" key="1">
    <source>
        <dbReference type="SAM" id="SignalP"/>
    </source>
</evidence>
<gene>
    <name evidence="3" type="ORF">GOP47_0006197</name>
</gene>
<feature type="domain" description="BURP" evidence="2">
    <location>
        <begin position="152"/>
        <end position="363"/>
    </location>
</feature>
<evidence type="ECO:0000259" key="2">
    <source>
        <dbReference type="PROSITE" id="PS51277"/>
    </source>
</evidence>
<dbReference type="PANTHER" id="PTHR31236:SF45">
    <property type="entry name" value="BURP DOMAIN-CONTAINING PROTEIN"/>
    <property type="match status" value="1"/>
</dbReference>
<evidence type="ECO:0000313" key="3">
    <source>
        <dbReference type="EMBL" id="KAI5078526.1"/>
    </source>
</evidence>
<name>A0A9D4V2E7_ADICA</name>
<proteinExistence type="predicted"/>
<dbReference type="OrthoDB" id="1909293at2759"/>
<dbReference type="Proteomes" id="UP000886520">
    <property type="component" value="Chromosome 6"/>
</dbReference>
<dbReference type="AlphaFoldDB" id="A0A9D4V2E7"/>
<dbReference type="InterPro" id="IPR004873">
    <property type="entry name" value="BURP_dom"/>
</dbReference>
<dbReference type="Pfam" id="PF03181">
    <property type="entry name" value="BURP"/>
    <property type="match status" value="1"/>
</dbReference>
<dbReference type="SMART" id="SM01045">
    <property type="entry name" value="BURP"/>
    <property type="match status" value="1"/>
</dbReference>
<sequence length="364" mass="40574">MATPNVGSCVAMIIFKIVAMTSTLTWQQAGPQVSAQVIGWREYWESKLVDTEPPIGLQELASPLASQKDIEDSFICISHARYSLCFCTRLDMSVCAAANISGGPSASTCIFHFFYEYHKNCKQPNTTPGRAPHEPFDHQATNNSTHTFFKSTYLFENLNSFIPIPPLSNPLLESQAFLPRTLANMLPFDTGRLPESLSLLHVPPSSPMAESMQETLEFCESSPPQDEESLQCITSIESMVDFVSQRLGDHAMVLTPTIMTSELSSILKIDKVVDMSTGFDDTISTCHNLVYPYLVYGCHVTRGSSVLKVSFEGVQGEAIVVCHHNTSMWNPSHPAFDQLQTSSRDGEEICHWIPHHHFVWLRHS</sequence>
<reference evidence="3" key="1">
    <citation type="submission" date="2021-01" db="EMBL/GenBank/DDBJ databases">
        <title>Adiantum capillus-veneris genome.</title>
        <authorList>
            <person name="Fang Y."/>
            <person name="Liao Q."/>
        </authorList>
    </citation>
    <scope>NUCLEOTIDE SEQUENCE</scope>
    <source>
        <strain evidence="3">H3</strain>
        <tissue evidence="3">Leaf</tissue>
    </source>
</reference>
<feature type="chain" id="PRO_5038527358" description="BURP domain-containing protein" evidence="1">
    <location>
        <begin position="24"/>
        <end position="364"/>
    </location>
</feature>
<keyword evidence="1" id="KW-0732">Signal</keyword>